<dbReference type="GO" id="GO:0035515">
    <property type="term" value="F:oxidative RNA demethylase activity"/>
    <property type="evidence" value="ECO:0007669"/>
    <property type="project" value="TreeGrafter"/>
</dbReference>
<accession>A0A4Y6V7C9</accession>
<dbReference type="NCBIfam" id="NF011930">
    <property type="entry name" value="PRK15401.1"/>
    <property type="match status" value="1"/>
</dbReference>
<feature type="binding site" evidence="6">
    <location>
        <position position="130"/>
    </location>
    <ligand>
        <name>Fe cation</name>
        <dbReference type="ChEBI" id="CHEBI:24875"/>
        <note>catalytic</note>
    </ligand>
</feature>
<feature type="domain" description="Fe2OG dioxygenase" evidence="7">
    <location>
        <begin position="112"/>
        <end position="212"/>
    </location>
</feature>
<proteinExistence type="predicted"/>
<dbReference type="Pfam" id="PF13532">
    <property type="entry name" value="2OG-FeII_Oxy_2"/>
    <property type="match status" value="1"/>
</dbReference>
<keyword evidence="9" id="KW-1185">Reference proteome</keyword>
<evidence type="ECO:0000256" key="4">
    <source>
        <dbReference type="ARBA" id="ARBA00023004"/>
    </source>
</evidence>
<dbReference type="GO" id="GO:0005737">
    <property type="term" value="C:cytoplasm"/>
    <property type="evidence" value="ECO:0007669"/>
    <property type="project" value="TreeGrafter"/>
</dbReference>
<dbReference type="EMBL" id="CP032485">
    <property type="protein sequence ID" value="QDH25952.1"/>
    <property type="molecule type" value="Genomic_DNA"/>
</dbReference>
<sequence>MEDLFASLRERRTLGDGAVHLPGFTTGHDRAILGAIATLAEQAPFRRMTVPGGGVMSVALTSCGDCGWCSDERGYCYAAKDPLTGRSWPSMPNVLKGIAKDAAQQAGYDEFEPQSCLINRYETGARMGMHQDKDEGCLEAPVVSLSIGIPARFMFGGVEREQAVEVVDLYHGDAVIWGGPSRLAWHGIKPLRSAFHPLTGALRYNLTFRAIAEDTFRS</sequence>
<dbReference type="GO" id="GO:0032259">
    <property type="term" value="P:methylation"/>
    <property type="evidence" value="ECO:0007669"/>
    <property type="project" value="UniProtKB-KW"/>
</dbReference>
<dbReference type="GO" id="GO:0035516">
    <property type="term" value="F:broad specificity oxidative DNA demethylase activity"/>
    <property type="evidence" value="ECO:0007669"/>
    <property type="project" value="TreeGrafter"/>
</dbReference>
<dbReference type="AlphaFoldDB" id="A0A4Y6V7C9"/>
<dbReference type="InterPro" id="IPR005123">
    <property type="entry name" value="Oxoglu/Fe-dep_dioxygenase_dom"/>
</dbReference>
<dbReference type="KEGG" id="ntn:D5366_08180"/>
<comment type="cofactor">
    <cofactor evidence="6">
        <name>Fe(2+)</name>
        <dbReference type="ChEBI" id="CHEBI:29033"/>
    </cofactor>
    <text evidence="6">Binds 1 Fe(2+) ion per subunit.</text>
</comment>
<evidence type="ECO:0000256" key="6">
    <source>
        <dbReference type="PIRSR" id="PIRSR604574-2"/>
    </source>
</evidence>
<organism evidence="8 9">
    <name type="scientific">Neokomagataea tanensis</name>
    <dbReference type="NCBI Taxonomy" id="661191"/>
    <lineage>
        <taxon>Bacteria</taxon>
        <taxon>Pseudomonadati</taxon>
        <taxon>Pseudomonadota</taxon>
        <taxon>Alphaproteobacteria</taxon>
        <taxon>Acetobacterales</taxon>
        <taxon>Acetobacteraceae</taxon>
        <taxon>Neokomagataea</taxon>
    </lineage>
</organism>
<evidence type="ECO:0000259" key="7">
    <source>
        <dbReference type="PROSITE" id="PS51471"/>
    </source>
</evidence>
<gene>
    <name evidence="8" type="primary">alkB</name>
    <name evidence="8" type="ORF">D5366_08180</name>
</gene>
<dbReference type="Proteomes" id="UP000317214">
    <property type="component" value="Chromosome"/>
</dbReference>
<feature type="binding site" evidence="5">
    <location>
        <begin position="75"/>
        <end position="77"/>
    </location>
    <ligand>
        <name>substrate</name>
    </ligand>
</feature>
<keyword evidence="1 6" id="KW-0479">Metal-binding</keyword>
<keyword evidence="8" id="KW-0808">Transferase</keyword>
<keyword evidence="3" id="KW-0560">Oxidoreductase</keyword>
<keyword evidence="8" id="KW-0489">Methyltransferase</keyword>
<dbReference type="InterPro" id="IPR004574">
    <property type="entry name" value="Alkb"/>
</dbReference>
<evidence type="ECO:0000256" key="2">
    <source>
        <dbReference type="ARBA" id="ARBA00022964"/>
    </source>
</evidence>
<keyword evidence="4 6" id="KW-0408">Iron</keyword>
<dbReference type="PROSITE" id="PS51471">
    <property type="entry name" value="FE2OG_OXY"/>
    <property type="match status" value="1"/>
</dbReference>
<dbReference type="RefSeq" id="WP_141493042.1">
    <property type="nucleotide sequence ID" value="NZ_CP032485.1"/>
</dbReference>
<name>A0A4Y6V7C9_9PROT</name>
<dbReference type="InterPro" id="IPR037151">
    <property type="entry name" value="AlkB-like_sf"/>
</dbReference>
<dbReference type="SUPFAM" id="SSF51197">
    <property type="entry name" value="Clavaminate synthase-like"/>
    <property type="match status" value="1"/>
</dbReference>
<feature type="binding site" evidence="5">
    <location>
        <begin position="119"/>
        <end position="121"/>
    </location>
    <ligand>
        <name>2-oxoglutarate</name>
        <dbReference type="ChEBI" id="CHEBI:16810"/>
    </ligand>
</feature>
<feature type="binding site" evidence="5">
    <location>
        <position position="160"/>
    </location>
    <ligand>
        <name>substrate</name>
    </ligand>
</feature>
<dbReference type="GO" id="GO:0035513">
    <property type="term" value="P:oxidative RNA demethylation"/>
    <property type="evidence" value="ECO:0007669"/>
    <property type="project" value="TreeGrafter"/>
</dbReference>
<feature type="binding site" evidence="5">
    <location>
        <position position="68"/>
    </location>
    <ligand>
        <name>substrate</name>
    </ligand>
</feature>
<dbReference type="OrthoDB" id="9796932at2"/>
<keyword evidence="2" id="KW-0223">Dioxygenase</keyword>
<evidence type="ECO:0000313" key="8">
    <source>
        <dbReference type="EMBL" id="QDH25952.1"/>
    </source>
</evidence>
<dbReference type="Gene3D" id="2.60.120.590">
    <property type="entry name" value="Alpha-ketoglutarate-dependent dioxygenase AlkB-like"/>
    <property type="match status" value="1"/>
</dbReference>
<feature type="binding site" evidence="6">
    <location>
        <position position="132"/>
    </location>
    <ligand>
        <name>Fe cation</name>
        <dbReference type="ChEBI" id="CHEBI:24875"/>
        <note>catalytic</note>
    </ligand>
</feature>
<feature type="binding site" evidence="6">
    <location>
        <position position="186"/>
    </location>
    <ligand>
        <name>Fe cation</name>
        <dbReference type="ChEBI" id="CHEBI:24875"/>
        <note>catalytic</note>
    </ligand>
</feature>
<dbReference type="GO" id="GO:0008198">
    <property type="term" value="F:ferrous iron binding"/>
    <property type="evidence" value="ECO:0007669"/>
    <property type="project" value="TreeGrafter"/>
</dbReference>
<dbReference type="GO" id="GO:0008168">
    <property type="term" value="F:methyltransferase activity"/>
    <property type="evidence" value="ECO:0007669"/>
    <property type="project" value="UniProtKB-KW"/>
</dbReference>
<evidence type="ECO:0000256" key="3">
    <source>
        <dbReference type="ARBA" id="ARBA00023002"/>
    </source>
</evidence>
<dbReference type="PANTHER" id="PTHR16557:SF2">
    <property type="entry name" value="NUCLEIC ACID DIOXYGENASE ALKBH1"/>
    <property type="match status" value="1"/>
</dbReference>
<dbReference type="PANTHER" id="PTHR16557">
    <property type="entry name" value="ALKYLATED DNA REPAIR PROTEIN ALKB-RELATED"/>
    <property type="match status" value="1"/>
</dbReference>
<reference evidence="8 9" key="1">
    <citation type="submission" date="2018-09" db="EMBL/GenBank/DDBJ databases">
        <title>The complete genome sequence of Neokomagataea tanensis NBRC 106556(T).</title>
        <authorList>
            <person name="Chua K.-O."/>
            <person name="See-Too W.-S."/>
            <person name="Hong K.-W."/>
            <person name="Yin W.-F."/>
            <person name="Chan K.-G."/>
        </authorList>
    </citation>
    <scope>NUCLEOTIDE SEQUENCE [LARGE SCALE GENOMIC DNA]</scope>
    <source>
        <strain evidence="9">AH13 \ NBRC 106556</strain>
    </source>
</reference>
<feature type="binding site" evidence="5">
    <location>
        <position position="134"/>
    </location>
    <ligand>
        <name>substrate</name>
    </ligand>
</feature>
<dbReference type="InterPro" id="IPR027450">
    <property type="entry name" value="AlkB-like"/>
</dbReference>
<evidence type="ECO:0000256" key="5">
    <source>
        <dbReference type="PIRSR" id="PIRSR604574-1"/>
    </source>
</evidence>
<protein>
    <submittedName>
        <fullName evidence="8">DNA oxidative demethylase AlkB</fullName>
    </submittedName>
</protein>
<evidence type="ECO:0000256" key="1">
    <source>
        <dbReference type="ARBA" id="ARBA00022723"/>
    </source>
</evidence>
<evidence type="ECO:0000313" key="9">
    <source>
        <dbReference type="Proteomes" id="UP000317214"/>
    </source>
</evidence>
<feature type="binding site" evidence="5">
    <location>
        <begin position="203"/>
        <end position="209"/>
    </location>
    <ligand>
        <name>2-oxoglutarate</name>
        <dbReference type="ChEBI" id="CHEBI:16810"/>
    </ligand>
</feature>